<dbReference type="Pfam" id="PF01699">
    <property type="entry name" value="Na_Ca_ex"/>
    <property type="match status" value="2"/>
</dbReference>
<dbReference type="InterPro" id="IPR004837">
    <property type="entry name" value="NaCa_Exmemb"/>
</dbReference>
<dbReference type="GO" id="GO:0008273">
    <property type="term" value="F:calcium, potassium:sodium antiporter activity"/>
    <property type="evidence" value="ECO:0007669"/>
    <property type="project" value="TreeGrafter"/>
</dbReference>
<reference evidence="7 8" key="1">
    <citation type="journal article" date="2012" name="Stand. Genomic Sci.">
        <title>Complete genome sequence of the aerobic, heterotroph Marinithermus hydrothermalis type strain (T1(T)) from a deep-sea hydrothermal vent chimney.</title>
        <authorList>
            <person name="Copeland A."/>
            <person name="Gu W."/>
            <person name="Yasawong M."/>
            <person name="Lapidus A."/>
            <person name="Lucas S."/>
            <person name="Deshpande S."/>
            <person name="Pagani I."/>
            <person name="Tapia R."/>
            <person name="Cheng J.F."/>
            <person name="Goodwin L.A."/>
            <person name="Pitluck S."/>
            <person name="Liolios K."/>
            <person name="Ivanova N."/>
            <person name="Mavromatis K."/>
            <person name="Mikhailova N."/>
            <person name="Pati A."/>
            <person name="Chen A."/>
            <person name="Palaniappan K."/>
            <person name="Land M."/>
            <person name="Pan C."/>
            <person name="Brambilla E.M."/>
            <person name="Rohde M."/>
            <person name="Tindall B.J."/>
            <person name="Sikorski J."/>
            <person name="Goker M."/>
            <person name="Detter J.C."/>
            <person name="Bristow J."/>
            <person name="Eisen J.A."/>
            <person name="Markowitz V."/>
            <person name="Hugenholtz P."/>
            <person name="Kyrpides N.C."/>
            <person name="Klenk H.P."/>
            <person name="Woyke T."/>
        </authorList>
    </citation>
    <scope>NUCLEOTIDE SEQUENCE [LARGE SCALE GENOMIC DNA]</scope>
    <source>
        <strain evidence="8">DSM 14884 / JCM 11576 / T1</strain>
    </source>
</reference>
<evidence type="ECO:0000313" key="8">
    <source>
        <dbReference type="Proteomes" id="UP000007030"/>
    </source>
</evidence>
<dbReference type="AlphaFoldDB" id="F2NN92"/>
<dbReference type="STRING" id="869210.Marky_0170"/>
<comment type="subcellular location">
    <subcellularLocation>
        <location evidence="1">Membrane</location>
        <topology evidence="1">Multi-pass membrane protein</topology>
    </subcellularLocation>
</comment>
<dbReference type="Gene3D" id="6.10.280.80">
    <property type="entry name" value="NCX, peripheral helical region"/>
    <property type="match status" value="1"/>
</dbReference>
<dbReference type="GO" id="GO:0005262">
    <property type="term" value="F:calcium channel activity"/>
    <property type="evidence" value="ECO:0007669"/>
    <property type="project" value="TreeGrafter"/>
</dbReference>
<evidence type="ECO:0000256" key="3">
    <source>
        <dbReference type="ARBA" id="ARBA00022989"/>
    </source>
</evidence>
<keyword evidence="4 5" id="KW-0472">Membrane</keyword>
<dbReference type="KEGG" id="mhd:Marky_0170"/>
<keyword evidence="3 5" id="KW-1133">Transmembrane helix</keyword>
<evidence type="ECO:0000256" key="1">
    <source>
        <dbReference type="ARBA" id="ARBA00004141"/>
    </source>
</evidence>
<dbReference type="Proteomes" id="UP000007030">
    <property type="component" value="Chromosome"/>
</dbReference>
<keyword evidence="2 5" id="KW-0812">Transmembrane</keyword>
<feature type="transmembrane region" description="Helical" evidence="5">
    <location>
        <begin position="204"/>
        <end position="227"/>
    </location>
</feature>
<dbReference type="PANTHER" id="PTHR10846:SF8">
    <property type="entry name" value="INNER MEMBRANE PROTEIN YRBG"/>
    <property type="match status" value="1"/>
</dbReference>
<name>F2NN92_MARHT</name>
<dbReference type="OrthoDB" id="9794225at2"/>
<feature type="transmembrane region" description="Helical" evidence="5">
    <location>
        <begin position="233"/>
        <end position="256"/>
    </location>
</feature>
<feature type="domain" description="Sodium/calcium exchanger membrane region" evidence="6">
    <location>
        <begin position="2"/>
        <end position="142"/>
    </location>
</feature>
<proteinExistence type="predicted"/>
<gene>
    <name evidence="7" type="ordered locus">Marky_0170</name>
</gene>
<keyword evidence="8" id="KW-1185">Reference proteome</keyword>
<protein>
    <submittedName>
        <fullName evidence="7">Na+/Ca+ antiporter, CaCA family</fullName>
    </submittedName>
</protein>
<evidence type="ECO:0000256" key="2">
    <source>
        <dbReference type="ARBA" id="ARBA00022692"/>
    </source>
</evidence>
<evidence type="ECO:0000259" key="6">
    <source>
        <dbReference type="Pfam" id="PF01699"/>
    </source>
</evidence>
<dbReference type="PANTHER" id="PTHR10846">
    <property type="entry name" value="SODIUM/POTASSIUM/CALCIUM EXCHANGER"/>
    <property type="match status" value="1"/>
</dbReference>
<dbReference type="RefSeq" id="WP_013702988.1">
    <property type="nucleotide sequence ID" value="NC_015387.1"/>
</dbReference>
<dbReference type="GO" id="GO:0005886">
    <property type="term" value="C:plasma membrane"/>
    <property type="evidence" value="ECO:0007669"/>
    <property type="project" value="TreeGrafter"/>
</dbReference>
<feature type="transmembrane region" description="Helical" evidence="5">
    <location>
        <begin position="124"/>
        <end position="142"/>
    </location>
</feature>
<feature type="transmembrane region" description="Helical" evidence="5">
    <location>
        <begin position="294"/>
        <end position="310"/>
    </location>
</feature>
<dbReference type="eggNOG" id="COG0530">
    <property type="taxonomic scope" value="Bacteria"/>
</dbReference>
<accession>F2NN92</accession>
<dbReference type="EMBL" id="CP002630">
    <property type="protein sequence ID" value="AEB10933.1"/>
    <property type="molecule type" value="Genomic_DNA"/>
</dbReference>
<feature type="transmembrane region" description="Helical" evidence="5">
    <location>
        <begin position="268"/>
        <end position="288"/>
    </location>
</feature>
<evidence type="ECO:0000256" key="4">
    <source>
        <dbReference type="ARBA" id="ARBA00023136"/>
    </source>
</evidence>
<feature type="domain" description="Sodium/calcium exchanger membrane region" evidence="6">
    <location>
        <begin position="171"/>
        <end position="310"/>
    </location>
</feature>
<dbReference type="HOGENOM" id="CLU_007948_0_3_0"/>
<dbReference type="InterPro" id="IPR044880">
    <property type="entry name" value="NCX_ion-bd_dom_sf"/>
</dbReference>
<dbReference type="GO" id="GO:0006874">
    <property type="term" value="P:intracellular calcium ion homeostasis"/>
    <property type="evidence" value="ECO:0007669"/>
    <property type="project" value="TreeGrafter"/>
</dbReference>
<evidence type="ECO:0000256" key="5">
    <source>
        <dbReference type="SAM" id="Phobius"/>
    </source>
</evidence>
<feature type="transmembrane region" description="Helical" evidence="5">
    <location>
        <begin position="33"/>
        <end position="60"/>
    </location>
</feature>
<sequence length="311" mass="32323">MSWVLLVLGILLLYLGGEALVRSATRLARALGVSPLVVGLTVVAFGTSAPELAATVTAALKGAPGVALGNVVGSNIANLGLILGLAALISPLRTTARFLRREVPFMLGVSVLMFGLVQDGMVTRANAAVLLLLLGVYLVYLLRQEREPPEVEAEFVEAYGADRVPVWRDLLGVGAGVGLLVLGADALVEGAVDLARGFGVSERVIGLTVVAVGTSLPELASALVAAARRESDIVLGNLVGSNVFNVLAILGVTALVRPVPVATHAVQLDLGVMLGLSVLVWPFLYTGYRLGRREGAALLLAYLGYVILLYA</sequence>
<feature type="transmembrane region" description="Helical" evidence="5">
    <location>
        <begin position="72"/>
        <end position="92"/>
    </location>
</feature>
<evidence type="ECO:0000313" key="7">
    <source>
        <dbReference type="EMBL" id="AEB10933.1"/>
    </source>
</evidence>
<organism evidence="7 8">
    <name type="scientific">Marinithermus hydrothermalis (strain DSM 14884 / JCM 11576 / T1)</name>
    <dbReference type="NCBI Taxonomy" id="869210"/>
    <lineage>
        <taxon>Bacteria</taxon>
        <taxon>Thermotogati</taxon>
        <taxon>Deinococcota</taxon>
        <taxon>Deinococci</taxon>
        <taxon>Thermales</taxon>
        <taxon>Thermaceae</taxon>
        <taxon>Marinithermus</taxon>
    </lineage>
</organism>
<dbReference type="Gene3D" id="1.20.1420.30">
    <property type="entry name" value="NCX, central ion-binding region"/>
    <property type="match status" value="1"/>
</dbReference>
<feature type="transmembrane region" description="Helical" evidence="5">
    <location>
        <begin position="170"/>
        <end position="192"/>
    </location>
</feature>
<dbReference type="InterPro" id="IPR004481">
    <property type="entry name" value="K/Na/Ca-exchanger"/>
</dbReference>
<dbReference type="NCBIfam" id="TIGR00367">
    <property type="entry name" value="calcium/sodium antiporter"/>
    <property type="match status" value="1"/>
</dbReference>